<name>A0A4U8T909_9HELI</name>
<dbReference type="OrthoDB" id="5362877at2"/>
<feature type="compositionally biased region" description="Low complexity" evidence="1">
    <location>
        <begin position="27"/>
        <end position="54"/>
    </location>
</feature>
<sequence length="250" mass="27192">METGAKNAKDSKEEKKQKTQKPQNAESSAKPAQSQSAQSQALSLDEPAQNLAAQEQEEAPSFAEMLMNGGKKKGEKAKDEPDIESKPKASANKQSLETAQSAQAQRTQILYRSAQAKQSLRNFAQSLREEVLNYKPPITKLSLELNPQNLGTLELTITKKGKDLHIQVLSNATAIGLFLQNQADFKANLTQVGFNNVDLSFASNEGGGGGSGTQRQNNQAAEQEEGNKNSLEDLQSNEMQVMNITLPKYA</sequence>
<protein>
    <submittedName>
        <fullName evidence="3">Flagellar hook-length control protein FliK</fullName>
    </submittedName>
</protein>
<dbReference type="InterPro" id="IPR021136">
    <property type="entry name" value="Flagellar_hook_control-like_C"/>
</dbReference>
<keyword evidence="3" id="KW-0282">Flagellum</keyword>
<keyword evidence="3" id="KW-0966">Cell projection</keyword>
<feature type="domain" description="Flagellar hook-length control protein-like C-terminal" evidence="2">
    <location>
        <begin position="131"/>
        <end position="208"/>
    </location>
</feature>
<feature type="compositionally biased region" description="Polar residues" evidence="1">
    <location>
        <begin position="91"/>
        <end position="101"/>
    </location>
</feature>
<feature type="region of interest" description="Disordered" evidence="1">
    <location>
        <begin position="1"/>
        <end position="101"/>
    </location>
</feature>
<dbReference type="Pfam" id="PF02120">
    <property type="entry name" value="Flg_hook"/>
    <property type="match status" value="1"/>
</dbReference>
<evidence type="ECO:0000256" key="1">
    <source>
        <dbReference type="SAM" id="MobiDB-lite"/>
    </source>
</evidence>
<comment type="caution">
    <text evidence="3">The sequence shown here is derived from an EMBL/GenBank/DDBJ whole genome shotgun (WGS) entry which is preliminary data.</text>
</comment>
<evidence type="ECO:0000259" key="2">
    <source>
        <dbReference type="Pfam" id="PF02120"/>
    </source>
</evidence>
<evidence type="ECO:0000313" key="3">
    <source>
        <dbReference type="EMBL" id="TLD96165.1"/>
    </source>
</evidence>
<dbReference type="AlphaFoldDB" id="A0A4U8T909"/>
<reference evidence="3 4" key="1">
    <citation type="journal article" date="2014" name="Genome Announc.">
        <title>Draft genome sequences of eight enterohepatic helicobacter species isolated from both laboratory and wild rodents.</title>
        <authorList>
            <person name="Sheh A."/>
            <person name="Shen Z."/>
            <person name="Fox J.G."/>
        </authorList>
    </citation>
    <scope>NUCLEOTIDE SEQUENCE [LARGE SCALE GENOMIC DNA]</scope>
    <source>
        <strain evidence="3 4">MIT 09-6949</strain>
    </source>
</reference>
<feature type="compositionally biased region" description="Basic and acidic residues" evidence="1">
    <location>
        <begin position="7"/>
        <end position="17"/>
    </location>
</feature>
<gene>
    <name evidence="3" type="ORF">LS71_006710</name>
</gene>
<dbReference type="Proteomes" id="UP000029733">
    <property type="component" value="Unassembled WGS sequence"/>
</dbReference>
<accession>A0A4U8T909</accession>
<organism evidence="3 4">
    <name type="scientific">Helicobacter jaachi</name>
    <dbReference type="NCBI Taxonomy" id="1677920"/>
    <lineage>
        <taxon>Bacteria</taxon>
        <taxon>Pseudomonadati</taxon>
        <taxon>Campylobacterota</taxon>
        <taxon>Epsilonproteobacteria</taxon>
        <taxon>Campylobacterales</taxon>
        <taxon>Helicobacteraceae</taxon>
        <taxon>Helicobacter</taxon>
    </lineage>
</organism>
<keyword evidence="3" id="KW-0969">Cilium</keyword>
<dbReference type="EMBL" id="JRPR02000005">
    <property type="protein sequence ID" value="TLD96165.1"/>
    <property type="molecule type" value="Genomic_DNA"/>
</dbReference>
<evidence type="ECO:0000313" key="4">
    <source>
        <dbReference type="Proteomes" id="UP000029733"/>
    </source>
</evidence>
<feature type="region of interest" description="Disordered" evidence="1">
    <location>
        <begin position="205"/>
        <end position="237"/>
    </location>
</feature>
<dbReference type="RefSeq" id="WP_052058073.1">
    <property type="nucleotide sequence ID" value="NZ_JRPR02000005.1"/>
</dbReference>
<feature type="compositionally biased region" description="Basic and acidic residues" evidence="1">
    <location>
        <begin position="76"/>
        <end position="87"/>
    </location>
</feature>
<dbReference type="InterPro" id="IPR038610">
    <property type="entry name" value="FliK-like_C_sf"/>
</dbReference>
<keyword evidence="4" id="KW-1185">Reference proteome</keyword>
<dbReference type="Gene3D" id="3.30.750.140">
    <property type="match status" value="1"/>
</dbReference>
<proteinExistence type="predicted"/>